<dbReference type="SUPFAM" id="SSF48403">
    <property type="entry name" value="Ankyrin repeat"/>
    <property type="match status" value="1"/>
</dbReference>
<dbReference type="PROSITE" id="PS50297">
    <property type="entry name" value="ANK_REP_REGION"/>
    <property type="match status" value="1"/>
</dbReference>
<accession>A0A6M5YHC8</accession>
<keyword evidence="5" id="KW-1185">Reference proteome</keyword>
<dbReference type="KEGG" id="ftj:FTUN_0975"/>
<evidence type="ECO:0000256" key="3">
    <source>
        <dbReference type="PROSITE-ProRule" id="PRU00023"/>
    </source>
</evidence>
<dbReference type="PROSITE" id="PS50088">
    <property type="entry name" value="ANK_REPEAT"/>
    <property type="match status" value="2"/>
</dbReference>
<dbReference type="Pfam" id="PF12796">
    <property type="entry name" value="Ank_2"/>
    <property type="match status" value="1"/>
</dbReference>
<keyword evidence="1" id="KW-0677">Repeat</keyword>
<gene>
    <name evidence="4" type="ORF">FTUN_0975</name>
</gene>
<keyword evidence="2 3" id="KW-0040">ANK repeat</keyword>
<evidence type="ECO:0000313" key="5">
    <source>
        <dbReference type="Proteomes" id="UP000503447"/>
    </source>
</evidence>
<proteinExistence type="predicted"/>
<dbReference type="AlphaFoldDB" id="A0A6M5YHC8"/>
<evidence type="ECO:0000256" key="2">
    <source>
        <dbReference type="ARBA" id="ARBA00023043"/>
    </source>
</evidence>
<dbReference type="Gene3D" id="1.25.40.20">
    <property type="entry name" value="Ankyrin repeat-containing domain"/>
    <property type="match status" value="1"/>
</dbReference>
<protein>
    <submittedName>
        <fullName evidence="4">Ankyrin</fullName>
    </submittedName>
</protein>
<evidence type="ECO:0000256" key="1">
    <source>
        <dbReference type="ARBA" id="ARBA00022737"/>
    </source>
</evidence>
<sequence>MDLSTAVRESDLETIRAVLDAGADVRYVRPHGYTVLIDVLYSQSIREEEQLIPVLRLLIERGADLNVISDYGESALRVSSRLGWFEAVGVLLDAGADPGPLHWSPLHRAVALGTVADVRRRLECGDDLSARDWWERTPWLLSLQTRDVAKAELLLAAGADPNDRGRCGKPSLLFAAESNDPAVLRWLLETGVDPNIADEFGGTPLIVAAGNGDAECVRLLLDAGADPLLHSITDTPIRSASNLAVARMLVRAGADLADVNEDVRDEITKRRRSESIDCSREEYQAAKDRAFGTANPQLMNFPFWRAMVACGDCAYGARAQFEAADVHGPAVWCFDRFGKSFTELPDGRVIEIAGEHEDYCDQDFCIYNDVIVHNGDGTFDIYGYPRDVFPPTDFHTATLVGNSIYVIGNLGYSGERRFGVTQVYRLDSETLTMEPVETTGTQPGWIHRHRAKLIGNAIEVTGGIVCMLVDGEETTEDNAGRFLLDLGTMVWSEG</sequence>
<dbReference type="PANTHER" id="PTHR24201">
    <property type="entry name" value="ANK_REP_REGION DOMAIN-CONTAINING PROTEIN"/>
    <property type="match status" value="1"/>
</dbReference>
<feature type="repeat" description="ANK" evidence="3">
    <location>
        <begin position="200"/>
        <end position="226"/>
    </location>
</feature>
<dbReference type="InterPro" id="IPR036770">
    <property type="entry name" value="Ankyrin_rpt-contain_sf"/>
</dbReference>
<dbReference type="RefSeq" id="WP_171469652.1">
    <property type="nucleotide sequence ID" value="NZ_CP053452.2"/>
</dbReference>
<dbReference type="Gene3D" id="2.120.10.80">
    <property type="entry name" value="Kelch-type beta propeller"/>
    <property type="match status" value="1"/>
</dbReference>
<dbReference type="InterPro" id="IPR050776">
    <property type="entry name" value="Ank_Repeat/CDKN_Inhibitor"/>
</dbReference>
<dbReference type="Proteomes" id="UP000503447">
    <property type="component" value="Chromosome"/>
</dbReference>
<evidence type="ECO:0000313" key="4">
    <source>
        <dbReference type="EMBL" id="QJW93469.1"/>
    </source>
</evidence>
<dbReference type="PANTHER" id="PTHR24201:SF15">
    <property type="entry name" value="ANKYRIN REPEAT DOMAIN-CONTAINING PROTEIN 66"/>
    <property type="match status" value="1"/>
</dbReference>
<dbReference type="SUPFAM" id="SSF50965">
    <property type="entry name" value="Galactose oxidase, central domain"/>
    <property type="match status" value="1"/>
</dbReference>
<dbReference type="SMART" id="SM00248">
    <property type="entry name" value="ANK"/>
    <property type="match status" value="5"/>
</dbReference>
<name>A0A6M5YHC8_9BACT</name>
<dbReference type="InterPro" id="IPR002110">
    <property type="entry name" value="Ankyrin_rpt"/>
</dbReference>
<feature type="repeat" description="ANK" evidence="3">
    <location>
        <begin position="167"/>
        <end position="199"/>
    </location>
</feature>
<dbReference type="EMBL" id="CP053452">
    <property type="protein sequence ID" value="QJW93469.1"/>
    <property type="molecule type" value="Genomic_DNA"/>
</dbReference>
<dbReference type="InterPro" id="IPR011043">
    <property type="entry name" value="Gal_Oxase/kelch_b-propeller"/>
</dbReference>
<organism evidence="4 5">
    <name type="scientific">Frigoriglobus tundricola</name>
    <dbReference type="NCBI Taxonomy" id="2774151"/>
    <lineage>
        <taxon>Bacteria</taxon>
        <taxon>Pseudomonadati</taxon>
        <taxon>Planctomycetota</taxon>
        <taxon>Planctomycetia</taxon>
        <taxon>Gemmatales</taxon>
        <taxon>Gemmataceae</taxon>
        <taxon>Frigoriglobus</taxon>
    </lineage>
</organism>
<reference evidence="5" key="1">
    <citation type="submission" date="2020-05" db="EMBL/GenBank/DDBJ databases">
        <title>Frigoriglobus tundricola gen. nov., sp. nov., a psychrotolerant cellulolytic planctomycete of the family Gemmataceae with two divergent copies of 16S rRNA gene.</title>
        <authorList>
            <person name="Kulichevskaya I.S."/>
            <person name="Ivanova A.A."/>
            <person name="Naumoff D.G."/>
            <person name="Beletsky A.V."/>
            <person name="Rijpstra W.I.C."/>
            <person name="Sinninghe Damste J.S."/>
            <person name="Mardanov A.V."/>
            <person name="Ravin N.V."/>
            <person name="Dedysh S.N."/>
        </authorList>
    </citation>
    <scope>NUCLEOTIDE SEQUENCE [LARGE SCALE GENOMIC DNA]</scope>
    <source>
        <strain evidence="5">PL17</strain>
    </source>
</reference>
<dbReference type="InterPro" id="IPR015915">
    <property type="entry name" value="Kelch-typ_b-propeller"/>
</dbReference>